<dbReference type="RefSeq" id="WP_196283625.1">
    <property type="nucleotide sequence ID" value="NZ_JADQDQ010000011.1"/>
</dbReference>
<dbReference type="Proteomes" id="UP000597617">
    <property type="component" value="Unassembled WGS sequence"/>
</dbReference>
<gene>
    <name evidence="2" type="ORF">I2I05_17910</name>
</gene>
<evidence type="ECO:0000313" key="2">
    <source>
        <dbReference type="EMBL" id="MBF9239272.1"/>
    </source>
</evidence>
<organism evidence="2 3">
    <name type="scientific">Hymenobacter jeongseonensis</name>
    <dbReference type="NCBI Taxonomy" id="2791027"/>
    <lineage>
        <taxon>Bacteria</taxon>
        <taxon>Pseudomonadati</taxon>
        <taxon>Bacteroidota</taxon>
        <taxon>Cytophagia</taxon>
        <taxon>Cytophagales</taxon>
        <taxon>Hymenobacteraceae</taxon>
        <taxon>Hymenobacter</taxon>
    </lineage>
</organism>
<protein>
    <recommendedName>
        <fullName evidence="4">DUF4390 domain-containing protein</fullName>
    </recommendedName>
</protein>
<evidence type="ECO:0008006" key="4">
    <source>
        <dbReference type="Google" id="ProtNLM"/>
    </source>
</evidence>
<proteinExistence type="predicted"/>
<feature type="chain" id="PRO_5045637093" description="DUF4390 domain-containing protein" evidence="1">
    <location>
        <begin position="26"/>
        <end position="184"/>
    </location>
</feature>
<sequence length="184" mass="20796">MKLTRYLLMLPLFACAATDTWQSFAIDKRLTVELPVQATELNVAQMLPAGQAPTHTQTWVARASEGLCVIMRIPYVNVEVIRQGDTTQHRLFYDSVVKGALADENQAHLLKRTPFQIAGGLGIEIKYTVLDARTGHRRVRYMRSLILESIGYNLLFRPANLSDSLGLVDHAQRRRFFNSITINP</sequence>
<evidence type="ECO:0000256" key="1">
    <source>
        <dbReference type="SAM" id="SignalP"/>
    </source>
</evidence>
<evidence type="ECO:0000313" key="3">
    <source>
        <dbReference type="Proteomes" id="UP000597617"/>
    </source>
</evidence>
<keyword evidence="1" id="KW-0732">Signal</keyword>
<accession>A0ABS0ILM3</accession>
<feature type="signal peptide" evidence="1">
    <location>
        <begin position="1"/>
        <end position="25"/>
    </location>
</feature>
<dbReference type="EMBL" id="JADQDQ010000011">
    <property type="protein sequence ID" value="MBF9239272.1"/>
    <property type="molecule type" value="Genomic_DNA"/>
</dbReference>
<reference evidence="2 3" key="1">
    <citation type="submission" date="2020-11" db="EMBL/GenBank/DDBJ databases">
        <authorList>
            <person name="Kim M.K."/>
        </authorList>
    </citation>
    <scope>NUCLEOTIDE SEQUENCE [LARGE SCALE GENOMIC DNA]</scope>
    <source>
        <strain evidence="2 3">BT683</strain>
    </source>
</reference>
<keyword evidence="3" id="KW-1185">Reference proteome</keyword>
<comment type="caution">
    <text evidence="2">The sequence shown here is derived from an EMBL/GenBank/DDBJ whole genome shotgun (WGS) entry which is preliminary data.</text>
</comment>
<name>A0ABS0ILM3_9BACT</name>